<keyword evidence="4" id="KW-1185">Reference proteome</keyword>
<dbReference type="Proteomes" id="UP001211907">
    <property type="component" value="Unassembled WGS sequence"/>
</dbReference>
<sequence length="1468" mass="165170">MSTERWTPPGSIPARRKSAVLLRGKEISSSLTLPTQLNWELSPSAILVLSREHGARQALSILAATGTGENSSLLGSENGNPGFTYIPMTLESFTKIFEASTGNSRFLLPLQTNKEDVLFVPPIHLLIPFPEVLSCYLRTITPASLKSLLNAPIRIKQKREDLIDSCRAPMSPFVYALKGIFTSSAAILAKLGCRIELPALAFYIMNNPWNTNISEIVDEFKKAASEEKALWNETHPVYKANFFGMLAAVSKVERPISDPFSKKNLFALLDEFHLHNSNFAFEPDSEAREPFKLLVRHNHKILFEWFKQIIEGPVTFTSSFLARAMSEGNHECLETWVWRDGSQLVSFHEIQEFEWKAKKKTEMDNISRYIPPFNAGNQAFFSMGENFRTNYVEIYAAKYVHMAIRHVDTVKFLISKVGESPNAVLKYFDLQAKGRKGMITLLDMALSYHADETATYLLSLKDCTCSEHSIGERARYFRNEGANNPSPELINLIQAFARHPKCGPILMQHIPDLPLFLRYLKVPVEKFQSLFDGPTSILSVDRPVWNENKENLGTYLHIAMRTRDYDLLQMLLTKSPNLEFQEIGGMTVLHFAASMIQPESSSDLSNSKDNEILNLLLKNSHTIAAIDQPNLIGLTPLMLAMIKREISKNPSKNDSVVTKILNRYAEICNGEDSPRFNYWDPISGSILHNLACLFINVVENNNLYHPIELGLNPQHIKQIFEMFICKAEKDCEKGGGAKWLLKWNSNLETKENCTALDLIYLRGLHWESQKMYVQAQGFDQCVKSLETIGLRLSEIGVLKEIYSKHIAAEAAAATAAAVVPPAVAPNKRKDPRIAHLQPIVFDQMHSQFAHKNIQDPDAYSQISTAITIPQALEQEIDFPKAHKQQFMEIPRHVLSALHSSSFETVKGYFERLTTLEAHSAIQSQNTSDCRIPLHYFADIQSIDFRRCRTDMPGDFLSNLEEMGQFLSDNIPEKINCFDINCLTPLATSILNDAKCNEPNNKLFQSSRKPPLKSVITTILENAGCSCSGFNKHGQTVIHGVVLKFLESCNMQQKSGNKGFLDQEEASAAIKAFIEYGVDINAEDDTNHTALDLLLAEAGPLFLASTSQDCEFKYAVDWNSSESSSFLDSQKAFIETMRFFGGKFGIELYVIRDTLSGESFYCNTTISGVDEIDDGNNSEYSAVIEETEAAGSKLEFNNLVYSCNIPAIQDYIKHLAPKNQDQLMHKRDEYGNLPIHTLALTPNSFRVHVNRATQEEKIKIQDLVKSVSDILEEDLRNSFNDNSMNAMALSILVDAHIDNLMVSASNPPEQSLMSALLEEMGFNLHTIDAEKRRNVIHGTVLTWLDHVKKGLYDEKTFAIESFSSAIKAYVIAGVDINFRDWNLHTPLDLLMESPGAPFLSPGFVGAENLINWFAPENAQLREIRDIFRDYLITMGAKTGGEIEIEHMKNGGKRRHIDFGDLKISKITKI</sequence>
<evidence type="ECO:0000256" key="2">
    <source>
        <dbReference type="ARBA" id="ARBA00023043"/>
    </source>
</evidence>
<accession>A0AAD5XC71</accession>
<evidence type="ECO:0000313" key="3">
    <source>
        <dbReference type="EMBL" id="KAJ3116986.1"/>
    </source>
</evidence>
<organism evidence="3 4">
    <name type="scientific">Physocladia obscura</name>
    <dbReference type="NCBI Taxonomy" id="109957"/>
    <lineage>
        <taxon>Eukaryota</taxon>
        <taxon>Fungi</taxon>
        <taxon>Fungi incertae sedis</taxon>
        <taxon>Chytridiomycota</taxon>
        <taxon>Chytridiomycota incertae sedis</taxon>
        <taxon>Chytridiomycetes</taxon>
        <taxon>Chytridiales</taxon>
        <taxon>Chytriomycetaceae</taxon>
        <taxon>Physocladia</taxon>
    </lineage>
</organism>
<reference evidence="3" key="1">
    <citation type="submission" date="2020-05" db="EMBL/GenBank/DDBJ databases">
        <title>Phylogenomic resolution of chytrid fungi.</title>
        <authorList>
            <person name="Stajich J.E."/>
            <person name="Amses K."/>
            <person name="Simmons R."/>
            <person name="Seto K."/>
            <person name="Myers J."/>
            <person name="Bonds A."/>
            <person name="Quandt C.A."/>
            <person name="Barry K."/>
            <person name="Liu P."/>
            <person name="Grigoriev I."/>
            <person name="Longcore J.E."/>
            <person name="James T.Y."/>
        </authorList>
    </citation>
    <scope>NUCLEOTIDE SEQUENCE</scope>
    <source>
        <strain evidence="3">JEL0513</strain>
    </source>
</reference>
<evidence type="ECO:0000256" key="1">
    <source>
        <dbReference type="ARBA" id="ARBA00022737"/>
    </source>
</evidence>
<dbReference type="SUPFAM" id="SSF48403">
    <property type="entry name" value="Ankyrin repeat"/>
    <property type="match status" value="1"/>
</dbReference>
<protein>
    <submittedName>
        <fullName evidence="3">Uncharacterized protein</fullName>
    </submittedName>
</protein>
<evidence type="ECO:0000313" key="4">
    <source>
        <dbReference type="Proteomes" id="UP001211907"/>
    </source>
</evidence>
<proteinExistence type="predicted"/>
<name>A0AAD5XC71_9FUNG</name>
<dbReference type="InterPro" id="IPR051637">
    <property type="entry name" value="Ank_repeat_dom-contain_49"/>
</dbReference>
<dbReference type="Gene3D" id="1.25.40.20">
    <property type="entry name" value="Ankyrin repeat-containing domain"/>
    <property type="match status" value="2"/>
</dbReference>
<dbReference type="PANTHER" id="PTHR24180">
    <property type="entry name" value="CYCLIN-DEPENDENT KINASE INHIBITOR 2C-RELATED"/>
    <property type="match status" value="1"/>
</dbReference>
<keyword evidence="1" id="KW-0677">Repeat</keyword>
<comment type="caution">
    <text evidence="3">The sequence shown here is derived from an EMBL/GenBank/DDBJ whole genome shotgun (WGS) entry which is preliminary data.</text>
</comment>
<dbReference type="InterPro" id="IPR036770">
    <property type="entry name" value="Ankyrin_rpt-contain_sf"/>
</dbReference>
<keyword evidence="2" id="KW-0040">ANK repeat</keyword>
<gene>
    <name evidence="3" type="ORF">HK100_000914</name>
</gene>
<dbReference type="EMBL" id="JADGJH010001192">
    <property type="protein sequence ID" value="KAJ3116986.1"/>
    <property type="molecule type" value="Genomic_DNA"/>
</dbReference>
<dbReference type="SMART" id="SM00248">
    <property type="entry name" value="ANK"/>
    <property type="match status" value="6"/>
</dbReference>
<dbReference type="InterPro" id="IPR002110">
    <property type="entry name" value="Ankyrin_rpt"/>
</dbReference>
<dbReference type="PANTHER" id="PTHR24180:SF45">
    <property type="entry name" value="POLY [ADP-RIBOSE] POLYMERASE TANKYRASE"/>
    <property type="match status" value="1"/>
</dbReference>